<reference evidence="1" key="1">
    <citation type="submission" date="2023-04" db="EMBL/GenBank/DDBJ databases">
        <title>A chromosome-level genome assembly of the parasitoid wasp Eretmocerus hayati.</title>
        <authorList>
            <person name="Zhong Y."/>
            <person name="Liu S."/>
            <person name="Liu Y."/>
        </authorList>
    </citation>
    <scope>NUCLEOTIDE SEQUENCE</scope>
    <source>
        <strain evidence="1">ZJU_SS_LIU_2023</strain>
    </source>
</reference>
<protein>
    <submittedName>
        <fullName evidence="1">Uncharacterized protein</fullName>
    </submittedName>
</protein>
<proteinExistence type="predicted"/>
<gene>
    <name evidence="1" type="ORF">QAD02_000779</name>
</gene>
<dbReference type="Proteomes" id="UP001239111">
    <property type="component" value="Chromosome 3"/>
</dbReference>
<evidence type="ECO:0000313" key="1">
    <source>
        <dbReference type="EMBL" id="KAJ8669520.1"/>
    </source>
</evidence>
<comment type="caution">
    <text evidence="1">The sequence shown here is derived from an EMBL/GenBank/DDBJ whole genome shotgun (WGS) entry which is preliminary data.</text>
</comment>
<keyword evidence="2" id="KW-1185">Reference proteome</keyword>
<organism evidence="1 2">
    <name type="scientific">Eretmocerus hayati</name>
    <dbReference type="NCBI Taxonomy" id="131215"/>
    <lineage>
        <taxon>Eukaryota</taxon>
        <taxon>Metazoa</taxon>
        <taxon>Ecdysozoa</taxon>
        <taxon>Arthropoda</taxon>
        <taxon>Hexapoda</taxon>
        <taxon>Insecta</taxon>
        <taxon>Pterygota</taxon>
        <taxon>Neoptera</taxon>
        <taxon>Endopterygota</taxon>
        <taxon>Hymenoptera</taxon>
        <taxon>Apocrita</taxon>
        <taxon>Proctotrupomorpha</taxon>
        <taxon>Chalcidoidea</taxon>
        <taxon>Aphelinidae</taxon>
        <taxon>Aphelininae</taxon>
        <taxon>Eretmocerus</taxon>
    </lineage>
</organism>
<evidence type="ECO:0000313" key="2">
    <source>
        <dbReference type="Proteomes" id="UP001239111"/>
    </source>
</evidence>
<name>A0ACC2NE89_9HYME</name>
<sequence>MEGLINRSMPQALDMPLLGNPTIPVAVVEITQDGNATFKLQDLPNSKFSWGDKEDWQQLNIQSDQYQGPLQESTMNVNSVEEKEEQVPEVPNDEKEEMNAVSIQFSSCLIIN</sequence>
<accession>A0ACC2NE89</accession>
<dbReference type="EMBL" id="CM056743">
    <property type="protein sequence ID" value="KAJ8669520.1"/>
    <property type="molecule type" value="Genomic_DNA"/>
</dbReference>